<dbReference type="InterPro" id="IPR006373">
    <property type="entry name" value="VSA_Rifin"/>
</dbReference>
<dbReference type="Pfam" id="PF02009">
    <property type="entry name" value="RIFIN"/>
    <property type="match status" value="1"/>
</dbReference>
<feature type="chain" id="PRO_5015180414" evidence="2">
    <location>
        <begin position="19"/>
        <end position="299"/>
    </location>
</feature>
<evidence type="ECO:0000313" key="3">
    <source>
        <dbReference type="EMBL" id="SOV83877.1"/>
    </source>
</evidence>
<keyword evidence="1" id="KW-0812">Transmembrane</keyword>
<evidence type="ECO:0000313" key="4">
    <source>
        <dbReference type="Proteomes" id="UP000240500"/>
    </source>
</evidence>
<dbReference type="VEuPathDB" id="PlasmoDB:PRCDC_0049100"/>
<dbReference type="OrthoDB" id="378771at2759"/>
<feature type="transmembrane region" description="Helical" evidence="1">
    <location>
        <begin position="264"/>
        <end position="286"/>
    </location>
</feature>
<dbReference type="EMBL" id="OFAE01000002">
    <property type="protein sequence ID" value="SOV83877.1"/>
    <property type="molecule type" value="Genomic_DNA"/>
</dbReference>
<keyword evidence="2" id="KW-0732">Signal</keyword>
<reference evidence="3 4" key="1">
    <citation type="submission" date="2016-09" db="EMBL/GenBank/DDBJ databases">
        <authorList>
            <consortium name="Pathogen Informatics"/>
        </authorList>
    </citation>
    <scope>NUCLEOTIDE SEQUENCE [LARGE SCALE GENOMIC DNA]</scope>
</reference>
<keyword evidence="1" id="KW-1133">Transmembrane helix</keyword>
<sequence>MKLHFCKILLFFLPLNIWEHNKNKLYIIPHHTQINRSLCECDAQSSSYDKDADMKSIMQQFDDRTSQRFEEYKERLKDKRQKGKEERDKNIQKIIEKDKMDKSLAEKIEKGCLRCGCGLGGVAASVGIFGGLGVYGWKSSALAAAAQKGTEAGIAKAITDVISKFGLETISGVPLKTVLNANFFKHPMTLYNLVQGEYNRVCEGDSTNITSVLCSYKSSNSSDIYRRISENVHKVANDAHEAATTVESGEFAKVTTASTELYSAIGYSVLAILIIVLVMVIIYLILRYRRKKKMNKKAH</sequence>
<dbReference type="VEuPathDB" id="PlasmoDB:PRG01_0010000"/>
<feature type="signal peptide" evidence="2">
    <location>
        <begin position="1"/>
        <end position="18"/>
    </location>
</feature>
<proteinExistence type="predicted"/>
<name>A0A2P9DSB2_PLARE</name>
<keyword evidence="1" id="KW-0472">Membrane</keyword>
<protein>
    <submittedName>
        <fullName evidence="3">Rifin PIR protein, putative</fullName>
    </submittedName>
</protein>
<dbReference type="Proteomes" id="UP000240500">
    <property type="component" value="Unassembled WGS sequence"/>
</dbReference>
<gene>
    <name evidence="3" type="ORF">PRG01_0010000</name>
</gene>
<accession>A0A2P9DSB2</accession>
<evidence type="ECO:0000256" key="2">
    <source>
        <dbReference type="SAM" id="SignalP"/>
    </source>
</evidence>
<dbReference type="AlphaFoldDB" id="A0A2P9DSB2"/>
<dbReference type="NCBIfam" id="TIGR01477">
    <property type="entry name" value="RIFIN"/>
    <property type="match status" value="1"/>
</dbReference>
<organism evidence="3 4">
    <name type="scientific">Plasmodium reichenowi</name>
    <dbReference type="NCBI Taxonomy" id="5854"/>
    <lineage>
        <taxon>Eukaryota</taxon>
        <taxon>Sar</taxon>
        <taxon>Alveolata</taxon>
        <taxon>Apicomplexa</taxon>
        <taxon>Aconoidasida</taxon>
        <taxon>Haemosporida</taxon>
        <taxon>Plasmodiidae</taxon>
        <taxon>Plasmodium</taxon>
        <taxon>Plasmodium (Laverania)</taxon>
    </lineage>
</organism>
<evidence type="ECO:0000256" key="1">
    <source>
        <dbReference type="SAM" id="Phobius"/>
    </source>
</evidence>